<evidence type="ECO:0000313" key="2">
    <source>
        <dbReference type="EMBL" id="TFE91834.1"/>
    </source>
</evidence>
<comment type="caution">
    <text evidence="2">The sequence shown here is derived from an EMBL/GenBank/DDBJ whole genome shotgun (WGS) entry which is preliminary data.</text>
</comment>
<dbReference type="Proteomes" id="UP000298246">
    <property type="component" value="Unassembled WGS sequence"/>
</dbReference>
<reference evidence="2 3" key="1">
    <citation type="submission" date="2017-03" db="EMBL/GenBank/DDBJ databases">
        <title>Isolation of Levoglucosan Utilizing Bacteria.</title>
        <authorList>
            <person name="Arya A.S."/>
        </authorList>
    </citation>
    <scope>NUCLEOTIDE SEQUENCE [LARGE SCALE GENOMIC DNA]</scope>
    <source>
        <strain evidence="2 3">MEC069</strain>
    </source>
</reference>
<evidence type="ECO:0000256" key="1">
    <source>
        <dbReference type="SAM" id="Phobius"/>
    </source>
</evidence>
<dbReference type="AlphaFoldDB" id="A0A4Y8QAA9"/>
<evidence type="ECO:0000313" key="3">
    <source>
        <dbReference type="Proteomes" id="UP000298246"/>
    </source>
</evidence>
<proteinExistence type="predicted"/>
<accession>A0A4Y8QAA9</accession>
<keyword evidence="1" id="KW-0812">Transmembrane</keyword>
<gene>
    <name evidence="2" type="ORF">B5M42_00925</name>
</gene>
<feature type="transmembrane region" description="Helical" evidence="1">
    <location>
        <begin position="40"/>
        <end position="56"/>
    </location>
</feature>
<keyword evidence="1" id="KW-1133">Transmembrane helix</keyword>
<protein>
    <submittedName>
        <fullName evidence="2">Uncharacterized protein</fullName>
    </submittedName>
</protein>
<dbReference type="EMBL" id="MYFO01000001">
    <property type="protein sequence ID" value="TFE91834.1"/>
    <property type="molecule type" value="Genomic_DNA"/>
</dbReference>
<sequence>MSSRPNKNDIKKFICFIAGQQVLLLKSAEALIQGFGQISTYIVIMFGIHLIIKWHFPFKKIVLDL</sequence>
<keyword evidence="1" id="KW-0472">Membrane</keyword>
<organism evidence="2 3">
    <name type="scientific">Paenibacillus athensensis</name>
    <dbReference type="NCBI Taxonomy" id="1967502"/>
    <lineage>
        <taxon>Bacteria</taxon>
        <taxon>Bacillati</taxon>
        <taxon>Bacillota</taxon>
        <taxon>Bacilli</taxon>
        <taxon>Bacillales</taxon>
        <taxon>Paenibacillaceae</taxon>
        <taxon>Paenibacillus</taxon>
    </lineage>
</organism>
<name>A0A4Y8QAA9_9BACL</name>
<keyword evidence="3" id="KW-1185">Reference proteome</keyword>